<evidence type="ECO:0000256" key="10">
    <source>
        <dbReference type="RuleBase" id="RU000594"/>
    </source>
</evidence>
<dbReference type="EMBL" id="JACIEH010000004">
    <property type="protein sequence ID" value="MBB4100918.1"/>
    <property type="molecule type" value="Genomic_DNA"/>
</dbReference>
<evidence type="ECO:0000256" key="2">
    <source>
        <dbReference type="ARBA" id="ARBA00022475"/>
    </source>
</evidence>
<keyword evidence="13" id="KW-1185">Reference proteome</keyword>
<dbReference type="HAMAP" id="MF_00161">
    <property type="entry name" value="LspA"/>
    <property type="match status" value="1"/>
</dbReference>
<comment type="function">
    <text evidence="9 10">This protein specifically catalyzes the removal of signal peptides from prolipoproteins.</text>
</comment>
<feature type="transmembrane region" description="Helical" evidence="9">
    <location>
        <begin position="146"/>
        <end position="168"/>
    </location>
</feature>
<dbReference type="InterPro" id="IPR001872">
    <property type="entry name" value="Peptidase_A8"/>
</dbReference>
<keyword evidence="2 9" id="KW-1003">Cell membrane</keyword>
<accession>A0A7W6JWL7</accession>
<dbReference type="Proteomes" id="UP000557392">
    <property type="component" value="Unassembled WGS sequence"/>
</dbReference>
<dbReference type="PANTHER" id="PTHR33695:SF1">
    <property type="entry name" value="LIPOPROTEIN SIGNAL PEPTIDASE"/>
    <property type="match status" value="1"/>
</dbReference>
<evidence type="ECO:0000256" key="5">
    <source>
        <dbReference type="ARBA" id="ARBA00022750"/>
    </source>
</evidence>
<feature type="transmembrane region" description="Helical" evidence="9">
    <location>
        <begin position="108"/>
        <end position="126"/>
    </location>
</feature>
<dbReference type="UniPathway" id="UPA00665"/>
<evidence type="ECO:0000256" key="1">
    <source>
        <dbReference type="ARBA" id="ARBA00006139"/>
    </source>
</evidence>
<organism evidence="12 13">
    <name type="scientific">Sphingomonas kyeonggiensis</name>
    <dbReference type="NCBI Taxonomy" id="1268553"/>
    <lineage>
        <taxon>Bacteria</taxon>
        <taxon>Pseudomonadati</taxon>
        <taxon>Pseudomonadota</taxon>
        <taxon>Alphaproteobacteria</taxon>
        <taxon>Sphingomonadales</taxon>
        <taxon>Sphingomonadaceae</taxon>
        <taxon>Sphingomonas</taxon>
    </lineage>
</organism>
<reference evidence="12 13" key="1">
    <citation type="submission" date="2020-08" db="EMBL/GenBank/DDBJ databases">
        <title>Genomic Encyclopedia of Type Strains, Phase IV (KMG-IV): sequencing the most valuable type-strain genomes for metagenomic binning, comparative biology and taxonomic classification.</title>
        <authorList>
            <person name="Goeker M."/>
        </authorList>
    </citation>
    <scope>NUCLEOTIDE SEQUENCE [LARGE SCALE GENOMIC DNA]</scope>
    <source>
        <strain evidence="12 13">DSM 101806</strain>
    </source>
</reference>
<keyword evidence="4 9" id="KW-0812">Transmembrane</keyword>
<evidence type="ECO:0000313" key="13">
    <source>
        <dbReference type="Proteomes" id="UP000557392"/>
    </source>
</evidence>
<evidence type="ECO:0000256" key="11">
    <source>
        <dbReference type="RuleBase" id="RU004181"/>
    </source>
</evidence>
<comment type="caution">
    <text evidence="12">The sequence shown here is derived from an EMBL/GenBank/DDBJ whole genome shotgun (WGS) entry which is preliminary data.</text>
</comment>
<dbReference type="EC" id="3.4.23.36" evidence="9"/>
<dbReference type="GO" id="GO:0005886">
    <property type="term" value="C:plasma membrane"/>
    <property type="evidence" value="ECO:0007669"/>
    <property type="project" value="UniProtKB-SubCell"/>
</dbReference>
<gene>
    <name evidence="9" type="primary">lspA</name>
    <name evidence="12" type="ORF">GGR46_004507</name>
</gene>
<keyword evidence="5 9" id="KW-0064">Aspartyl protease</keyword>
<comment type="similarity">
    <text evidence="1 9 11">Belongs to the peptidase A8 family.</text>
</comment>
<evidence type="ECO:0000256" key="9">
    <source>
        <dbReference type="HAMAP-Rule" id="MF_00161"/>
    </source>
</evidence>
<evidence type="ECO:0000256" key="8">
    <source>
        <dbReference type="ARBA" id="ARBA00023136"/>
    </source>
</evidence>
<comment type="catalytic activity">
    <reaction evidence="9 10">
        <text>Release of signal peptides from bacterial membrane prolipoproteins. Hydrolyzes -Xaa-Yaa-Zaa-|-(S,diacylglyceryl)Cys-, in which Xaa is hydrophobic (preferably Leu), and Yaa (Ala or Ser) and Zaa (Gly or Ala) have small, neutral side chains.</text>
        <dbReference type="EC" id="3.4.23.36"/>
    </reaction>
</comment>
<keyword evidence="3 9" id="KW-0645">Protease</keyword>
<comment type="pathway">
    <text evidence="9">Protein modification; lipoprotein biosynthesis (signal peptide cleavage).</text>
</comment>
<dbReference type="PROSITE" id="PS00855">
    <property type="entry name" value="SPASE_II"/>
    <property type="match status" value="1"/>
</dbReference>
<keyword evidence="7 9" id="KW-1133">Transmembrane helix</keyword>
<keyword evidence="6 9" id="KW-0378">Hydrolase</keyword>
<evidence type="ECO:0000256" key="4">
    <source>
        <dbReference type="ARBA" id="ARBA00022692"/>
    </source>
</evidence>
<feature type="active site" evidence="9">
    <location>
        <position position="133"/>
    </location>
</feature>
<proteinExistence type="inferred from homology"/>
<feature type="active site" evidence="9">
    <location>
        <position position="152"/>
    </location>
</feature>
<name>A0A7W6JWL7_9SPHN</name>
<feature type="transmembrane region" description="Helical" evidence="9">
    <location>
        <begin position="82"/>
        <end position="101"/>
    </location>
</feature>
<dbReference type="GO" id="GO:0004190">
    <property type="term" value="F:aspartic-type endopeptidase activity"/>
    <property type="evidence" value="ECO:0007669"/>
    <property type="project" value="UniProtKB-UniRule"/>
</dbReference>
<keyword evidence="8 9" id="KW-0472">Membrane</keyword>
<evidence type="ECO:0000256" key="3">
    <source>
        <dbReference type="ARBA" id="ARBA00022670"/>
    </source>
</evidence>
<dbReference type="PANTHER" id="PTHR33695">
    <property type="entry name" value="LIPOPROTEIN SIGNAL PEPTIDASE"/>
    <property type="match status" value="1"/>
</dbReference>
<dbReference type="Pfam" id="PF01252">
    <property type="entry name" value="Peptidase_A8"/>
    <property type="match status" value="1"/>
</dbReference>
<protein>
    <recommendedName>
        <fullName evidence="9">Lipoprotein signal peptidase</fullName>
        <ecNumber evidence="9">3.4.23.36</ecNumber>
    </recommendedName>
    <alternativeName>
        <fullName evidence="9">Prolipoprotein signal peptidase</fullName>
    </alternativeName>
    <alternativeName>
        <fullName evidence="9">Signal peptidase II</fullName>
        <shortName evidence="9">SPase II</shortName>
    </alternativeName>
</protein>
<comment type="caution">
    <text evidence="9">Lacks conserved residue(s) required for the propagation of feature annotation.</text>
</comment>
<dbReference type="AlphaFoldDB" id="A0A7W6JWL7"/>
<evidence type="ECO:0000313" key="12">
    <source>
        <dbReference type="EMBL" id="MBB4100918.1"/>
    </source>
</evidence>
<sequence length="187" mass="20231">MTRGIGFAVAALVFVIDQVTKLLVVRALGVDLAFVQTLIHQKLGLDGLNHVHEVLPIFDLRFVANIGVSLGLFAANSDATRWMLVLLTSAIAIGVFVWMFRERKLPEICALGMVLGGALGNILDRARLGFVVDFADLHFGTWRPFLVFNVADAAITIGVLILLIRALLVRDKADGDSPAAVENEVNA</sequence>
<dbReference type="NCBIfam" id="TIGR00077">
    <property type="entry name" value="lspA"/>
    <property type="match status" value="1"/>
</dbReference>
<dbReference type="GO" id="GO:0006508">
    <property type="term" value="P:proteolysis"/>
    <property type="evidence" value="ECO:0007669"/>
    <property type="project" value="UniProtKB-KW"/>
</dbReference>
<dbReference type="PRINTS" id="PR00781">
    <property type="entry name" value="LIPOSIGPTASE"/>
</dbReference>
<comment type="subcellular location">
    <subcellularLocation>
        <location evidence="9">Cell membrane</location>
        <topology evidence="9">Multi-pass membrane protein</topology>
    </subcellularLocation>
</comment>
<evidence type="ECO:0000256" key="6">
    <source>
        <dbReference type="ARBA" id="ARBA00022801"/>
    </source>
</evidence>
<evidence type="ECO:0000256" key="7">
    <source>
        <dbReference type="ARBA" id="ARBA00022989"/>
    </source>
</evidence>